<reference evidence="1 2" key="1">
    <citation type="journal article" date="2013" name="Curr. Biol.">
        <title>The Genome of the Foraminiferan Reticulomyxa filosa.</title>
        <authorList>
            <person name="Glockner G."/>
            <person name="Hulsmann N."/>
            <person name="Schleicher M."/>
            <person name="Noegel A.A."/>
            <person name="Eichinger L."/>
            <person name="Gallinger C."/>
            <person name="Pawlowski J."/>
            <person name="Sierra R."/>
            <person name="Euteneuer U."/>
            <person name="Pillet L."/>
            <person name="Moustafa A."/>
            <person name="Platzer M."/>
            <person name="Groth M."/>
            <person name="Szafranski K."/>
            <person name="Schliwa M."/>
        </authorList>
    </citation>
    <scope>NUCLEOTIDE SEQUENCE [LARGE SCALE GENOMIC DNA]</scope>
</reference>
<sequence>IGYVPRLWKRANIAPIPKSDRGHSICKNYGPISLLSGVGKLLEKIITMRLMWYLNEKRRMYWWLDSFLKDRIGQVVLNGINSIEDPIQCGLFADDHIQDEDKKIPKDESSFKQYFDHVKYLGLIVDQQMTFQQQINYVYGKAEKKLGFNFPMFYK</sequence>
<evidence type="ECO:0000313" key="2">
    <source>
        <dbReference type="Proteomes" id="UP000023152"/>
    </source>
</evidence>
<accession>X6LYW2</accession>
<evidence type="ECO:0000313" key="1">
    <source>
        <dbReference type="EMBL" id="ETO06342.1"/>
    </source>
</evidence>
<protein>
    <submittedName>
        <fullName evidence="1">Uncharacterized protein</fullName>
    </submittedName>
</protein>
<dbReference type="AlphaFoldDB" id="X6LYW2"/>
<proteinExistence type="predicted"/>
<keyword evidence="2" id="KW-1185">Reference proteome</keyword>
<dbReference type="EMBL" id="ASPP01027220">
    <property type="protein sequence ID" value="ETO06342.1"/>
    <property type="molecule type" value="Genomic_DNA"/>
</dbReference>
<gene>
    <name evidence="1" type="ORF">RFI_31054</name>
</gene>
<dbReference type="Proteomes" id="UP000023152">
    <property type="component" value="Unassembled WGS sequence"/>
</dbReference>
<feature type="non-terminal residue" evidence="1">
    <location>
        <position position="1"/>
    </location>
</feature>
<dbReference type="OrthoDB" id="10020599at2759"/>
<name>X6LYW2_RETFI</name>
<comment type="caution">
    <text evidence="1">The sequence shown here is derived from an EMBL/GenBank/DDBJ whole genome shotgun (WGS) entry which is preliminary data.</text>
</comment>
<organism evidence="1 2">
    <name type="scientific">Reticulomyxa filosa</name>
    <dbReference type="NCBI Taxonomy" id="46433"/>
    <lineage>
        <taxon>Eukaryota</taxon>
        <taxon>Sar</taxon>
        <taxon>Rhizaria</taxon>
        <taxon>Retaria</taxon>
        <taxon>Foraminifera</taxon>
        <taxon>Monothalamids</taxon>
        <taxon>Reticulomyxidae</taxon>
        <taxon>Reticulomyxa</taxon>
    </lineage>
</organism>